<keyword evidence="2" id="KW-1185">Reference proteome</keyword>
<dbReference type="Proteomes" id="UP001362999">
    <property type="component" value="Unassembled WGS sequence"/>
</dbReference>
<accession>A0AAV9ZAL4</accession>
<protein>
    <submittedName>
        <fullName evidence="1">Uncharacterized protein</fullName>
    </submittedName>
</protein>
<dbReference type="EMBL" id="JAWWNJ010000175">
    <property type="protein sequence ID" value="KAK6975066.1"/>
    <property type="molecule type" value="Genomic_DNA"/>
</dbReference>
<comment type="caution">
    <text evidence="1">The sequence shown here is derived from an EMBL/GenBank/DDBJ whole genome shotgun (WGS) entry which is preliminary data.</text>
</comment>
<reference evidence="1 2" key="1">
    <citation type="journal article" date="2024" name="J Genomics">
        <title>Draft genome sequencing and assembly of Favolaschia claudopus CIRM-BRFM 2984 isolated from oak limbs.</title>
        <authorList>
            <person name="Navarro D."/>
            <person name="Drula E."/>
            <person name="Chaduli D."/>
            <person name="Cazenave R."/>
            <person name="Ahrendt S."/>
            <person name="Wang J."/>
            <person name="Lipzen A."/>
            <person name="Daum C."/>
            <person name="Barry K."/>
            <person name="Grigoriev I.V."/>
            <person name="Favel A."/>
            <person name="Rosso M.N."/>
            <person name="Martin F."/>
        </authorList>
    </citation>
    <scope>NUCLEOTIDE SEQUENCE [LARGE SCALE GENOMIC DNA]</scope>
    <source>
        <strain evidence="1 2">CIRM-BRFM 2984</strain>
    </source>
</reference>
<gene>
    <name evidence="1" type="ORF">R3P38DRAFT_2811043</name>
</gene>
<evidence type="ECO:0000313" key="2">
    <source>
        <dbReference type="Proteomes" id="UP001362999"/>
    </source>
</evidence>
<proteinExistence type="predicted"/>
<sequence length="154" mass="17435">MLHLKLETKHQPQSSTAKIAQYGNREVKPALTDGIREALGSLGLPRGLQFYPSAIGVQSCNIPKLAIRFVGCFGLWRLEARNEVPWVLRLSTISESMRSDENPAGAYNKAYNSRGFFSRSKFPWSALFHRAGEIRTRGSRQYFLEFPYPIGEVK</sequence>
<organism evidence="1 2">
    <name type="scientific">Favolaschia claudopus</name>
    <dbReference type="NCBI Taxonomy" id="2862362"/>
    <lineage>
        <taxon>Eukaryota</taxon>
        <taxon>Fungi</taxon>
        <taxon>Dikarya</taxon>
        <taxon>Basidiomycota</taxon>
        <taxon>Agaricomycotina</taxon>
        <taxon>Agaricomycetes</taxon>
        <taxon>Agaricomycetidae</taxon>
        <taxon>Agaricales</taxon>
        <taxon>Marasmiineae</taxon>
        <taxon>Mycenaceae</taxon>
        <taxon>Favolaschia</taxon>
    </lineage>
</organism>
<dbReference type="AlphaFoldDB" id="A0AAV9ZAL4"/>
<evidence type="ECO:0000313" key="1">
    <source>
        <dbReference type="EMBL" id="KAK6975066.1"/>
    </source>
</evidence>
<name>A0AAV9ZAL4_9AGAR</name>